<keyword evidence="2" id="KW-1185">Reference proteome</keyword>
<evidence type="ECO:0000313" key="1">
    <source>
        <dbReference type="EMBL" id="TWU04933.1"/>
    </source>
</evidence>
<gene>
    <name evidence="1" type="ORF">Pla52n_29780</name>
</gene>
<dbReference type="EMBL" id="SJPN01000003">
    <property type="protein sequence ID" value="TWU04933.1"/>
    <property type="molecule type" value="Genomic_DNA"/>
</dbReference>
<comment type="caution">
    <text evidence="1">The sequence shown here is derived from an EMBL/GenBank/DDBJ whole genome shotgun (WGS) entry which is preliminary data.</text>
</comment>
<dbReference type="AlphaFoldDB" id="A0A5C6AY94"/>
<dbReference type="RefSeq" id="WP_146520262.1">
    <property type="nucleotide sequence ID" value="NZ_CP151726.1"/>
</dbReference>
<reference evidence="1 2" key="1">
    <citation type="submission" date="2019-02" db="EMBL/GenBank/DDBJ databases">
        <title>Deep-cultivation of Planctomycetes and their phenomic and genomic characterization uncovers novel biology.</title>
        <authorList>
            <person name="Wiegand S."/>
            <person name="Jogler M."/>
            <person name="Boedeker C."/>
            <person name="Pinto D."/>
            <person name="Vollmers J."/>
            <person name="Rivas-Marin E."/>
            <person name="Kohn T."/>
            <person name="Peeters S.H."/>
            <person name="Heuer A."/>
            <person name="Rast P."/>
            <person name="Oberbeckmann S."/>
            <person name="Bunk B."/>
            <person name="Jeske O."/>
            <person name="Meyerdierks A."/>
            <person name="Storesund J.E."/>
            <person name="Kallscheuer N."/>
            <person name="Luecker S."/>
            <person name="Lage O.M."/>
            <person name="Pohl T."/>
            <person name="Merkel B.J."/>
            <person name="Hornburger P."/>
            <person name="Mueller R.-W."/>
            <person name="Bruemmer F."/>
            <person name="Labrenz M."/>
            <person name="Spormann A.M."/>
            <person name="Op Den Camp H."/>
            <person name="Overmann J."/>
            <person name="Amann R."/>
            <person name="Jetten M.S.M."/>
            <person name="Mascher T."/>
            <person name="Medema M.H."/>
            <person name="Devos D.P."/>
            <person name="Kaster A.-K."/>
            <person name="Ovreas L."/>
            <person name="Rohde M."/>
            <person name="Galperin M.Y."/>
            <person name="Jogler C."/>
        </authorList>
    </citation>
    <scope>NUCLEOTIDE SEQUENCE [LARGE SCALE GENOMIC DNA]</scope>
    <source>
        <strain evidence="1 2">Pla52n</strain>
    </source>
</reference>
<name>A0A5C6AY94_9BACT</name>
<proteinExistence type="predicted"/>
<evidence type="ECO:0000313" key="2">
    <source>
        <dbReference type="Proteomes" id="UP000320176"/>
    </source>
</evidence>
<dbReference type="OrthoDB" id="245932at2"/>
<organism evidence="1 2">
    <name type="scientific">Stieleria varia</name>
    <dbReference type="NCBI Taxonomy" id="2528005"/>
    <lineage>
        <taxon>Bacteria</taxon>
        <taxon>Pseudomonadati</taxon>
        <taxon>Planctomycetota</taxon>
        <taxon>Planctomycetia</taxon>
        <taxon>Pirellulales</taxon>
        <taxon>Pirellulaceae</taxon>
        <taxon>Stieleria</taxon>
    </lineage>
</organism>
<sequence>MYGAAIDLGQLADHEIAMPALSQHERITWSFGQSDGQIYEQADLVAQSEDMAKKTHRILDGIIAYEELWSEGSEPMKQIMRGVELTHDGNTTGFHWQGDESTVLTGLDDALQRLDTWKPIWKKQHRAAHQ</sequence>
<dbReference type="Proteomes" id="UP000320176">
    <property type="component" value="Unassembled WGS sequence"/>
</dbReference>
<accession>A0A5C6AY94</accession>
<protein>
    <submittedName>
        <fullName evidence="1">Uncharacterized protein</fullName>
    </submittedName>
</protein>